<keyword evidence="2" id="KW-1185">Reference proteome</keyword>
<protein>
    <submittedName>
        <fullName evidence="1">Osmotically inducible protein C</fullName>
    </submittedName>
</protein>
<dbReference type="EMBL" id="CP019699">
    <property type="protein sequence ID" value="AQS56939.1"/>
    <property type="molecule type" value="Genomic_DNA"/>
</dbReference>
<dbReference type="PANTHER" id="PTHR34352:SF1">
    <property type="entry name" value="PROTEIN YHFA"/>
    <property type="match status" value="1"/>
</dbReference>
<dbReference type="InterPro" id="IPR003718">
    <property type="entry name" value="OsmC/Ohr_fam"/>
</dbReference>
<accession>A0A1U9KA42</accession>
<gene>
    <name evidence="1" type="ORF">B0W44_15470</name>
</gene>
<dbReference type="RefSeq" id="WP_077720807.1">
    <property type="nucleotide sequence ID" value="NZ_CP019699.1"/>
</dbReference>
<dbReference type="SUPFAM" id="SSF82784">
    <property type="entry name" value="OsmC-like"/>
    <property type="match status" value="1"/>
</dbReference>
<organism evidence="1 2">
    <name type="scientific">Novibacillus thermophilus</name>
    <dbReference type="NCBI Taxonomy" id="1471761"/>
    <lineage>
        <taxon>Bacteria</taxon>
        <taxon>Bacillati</taxon>
        <taxon>Bacillota</taxon>
        <taxon>Bacilli</taxon>
        <taxon>Bacillales</taxon>
        <taxon>Thermoactinomycetaceae</taxon>
        <taxon>Novibacillus</taxon>
    </lineage>
</organism>
<dbReference type="Proteomes" id="UP000188603">
    <property type="component" value="Chromosome"/>
</dbReference>
<dbReference type="InterPro" id="IPR036102">
    <property type="entry name" value="OsmC/Ohrsf"/>
</dbReference>
<dbReference type="OrthoDB" id="13625at2"/>
<dbReference type="STRING" id="1471761.B0W44_15470"/>
<reference evidence="1 2" key="1">
    <citation type="journal article" date="2015" name="Int. J. Syst. Evol. Microbiol.">
        <title>Novibacillus thermophilus gen. nov., sp. nov., a Gram-staining-negative and moderately thermophilic member of the family Thermoactinomycetaceae.</title>
        <authorList>
            <person name="Yang G."/>
            <person name="Chen J."/>
            <person name="Zhou S."/>
        </authorList>
    </citation>
    <scope>NUCLEOTIDE SEQUENCE [LARGE SCALE GENOMIC DNA]</scope>
    <source>
        <strain evidence="1 2">SG-1</strain>
    </source>
</reference>
<dbReference type="KEGG" id="ntr:B0W44_15470"/>
<name>A0A1U9KA42_9BACL</name>
<sequence>MEFKMKENGFVTQTKYGELHISPDDQDGFHPFQLMVSSIVGCSATMLRKILTKMRITFKDINVSVLVERNETEARRIEKLHLHFEIFGKELRKEKIEKALVLSRKNCAMIQSVQGSIQVSESFEIVE</sequence>
<evidence type="ECO:0000313" key="1">
    <source>
        <dbReference type="EMBL" id="AQS56939.1"/>
    </source>
</evidence>
<dbReference type="PANTHER" id="PTHR34352">
    <property type="entry name" value="PROTEIN YHFA"/>
    <property type="match status" value="1"/>
</dbReference>
<dbReference type="Gene3D" id="3.30.300.20">
    <property type="match status" value="1"/>
</dbReference>
<evidence type="ECO:0000313" key="2">
    <source>
        <dbReference type="Proteomes" id="UP000188603"/>
    </source>
</evidence>
<dbReference type="Pfam" id="PF02566">
    <property type="entry name" value="OsmC"/>
    <property type="match status" value="1"/>
</dbReference>
<proteinExistence type="predicted"/>
<dbReference type="AlphaFoldDB" id="A0A1U9KA42"/>
<dbReference type="InterPro" id="IPR015946">
    <property type="entry name" value="KH_dom-like_a/b"/>
</dbReference>